<reference evidence="3" key="1">
    <citation type="submission" date="2021-03" db="EMBL/GenBank/DDBJ databases">
        <title>Draft genome sequence of rust myrtle Austropuccinia psidii MF-1, a brazilian biotype.</title>
        <authorList>
            <person name="Quecine M.C."/>
            <person name="Pachon D.M.R."/>
            <person name="Bonatelli M.L."/>
            <person name="Correr F.H."/>
            <person name="Franceschini L.M."/>
            <person name="Leite T.F."/>
            <person name="Margarido G.R.A."/>
            <person name="Almeida C.A."/>
            <person name="Ferrarezi J.A."/>
            <person name="Labate C.A."/>
        </authorList>
    </citation>
    <scope>NUCLEOTIDE SEQUENCE</scope>
    <source>
        <strain evidence="3">MF-1</strain>
    </source>
</reference>
<dbReference type="InterPro" id="IPR025724">
    <property type="entry name" value="GAG-pre-integrase_dom"/>
</dbReference>
<feature type="compositionally biased region" description="Basic and acidic residues" evidence="1">
    <location>
        <begin position="165"/>
        <end position="178"/>
    </location>
</feature>
<gene>
    <name evidence="3" type="ORF">O181_082082</name>
</gene>
<comment type="caution">
    <text evidence="3">The sequence shown here is derived from an EMBL/GenBank/DDBJ whole genome shotgun (WGS) entry which is preliminary data.</text>
</comment>
<protein>
    <recommendedName>
        <fullName evidence="2">GAG-pre-integrase domain-containing protein</fullName>
    </recommendedName>
</protein>
<proteinExistence type="predicted"/>
<feature type="domain" description="GAG-pre-integrase" evidence="2">
    <location>
        <begin position="107"/>
        <end position="142"/>
    </location>
</feature>
<feature type="region of interest" description="Disordered" evidence="1">
    <location>
        <begin position="162"/>
        <end position="201"/>
    </location>
</feature>
<dbReference type="OrthoDB" id="2794357at2759"/>
<name>A0A9Q3IIW8_9BASI</name>
<dbReference type="Pfam" id="PF13976">
    <property type="entry name" value="gag_pre-integrs"/>
    <property type="match status" value="1"/>
</dbReference>
<sequence>MFNNKHFFKNLHQNDQKNVATGCDRSTLVSKGQGLAKSYDRLGNLWLLPNSLYIPELTINLLALSAIVKNETLIKRTSSQLEIYLDNKSEPFFICPTSSSVLETQIKLTNSHCLNSKTKEDGDIWHKQLGHMNKNDMKKLINTTENKNKIFNAFPALIQTSEDESFNHQSKDNSHNDESISSDNDDEDSFVDASEQQPQRIRAICPRHATRISSEINSKNILPFHRRKPRIIIT</sequence>
<dbReference type="Proteomes" id="UP000765509">
    <property type="component" value="Unassembled WGS sequence"/>
</dbReference>
<dbReference type="EMBL" id="AVOT02047089">
    <property type="protein sequence ID" value="MBW0542367.1"/>
    <property type="molecule type" value="Genomic_DNA"/>
</dbReference>
<organism evidence="3 4">
    <name type="scientific">Austropuccinia psidii MF-1</name>
    <dbReference type="NCBI Taxonomy" id="1389203"/>
    <lineage>
        <taxon>Eukaryota</taxon>
        <taxon>Fungi</taxon>
        <taxon>Dikarya</taxon>
        <taxon>Basidiomycota</taxon>
        <taxon>Pucciniomycotina</taxon>
        <taxon>Pucciniomycetes</taxon>
        <taxon>Pucciniales</taxon>
        <taxon>Sphaerophragmiaceae</taxon>
        <taxon>Austropuccinia</taxon>
    </lineage>
</organism>
<accession>A0A9Q3IIW8</accession>
<keyword evidence="4" id="KW-1185">Reference proteome</keyword>
<dbReference type="AlphaFoldDB" id="A0A9Q3IIW8"/>
<evidence type="ECO:0000313" key="4">
    <source>
        <dbReference type="Proteomes" id="UP000765509"/>
    </source>
</evidence>
<evidence type="ECO:0000313" key="3">
    <source>
        <dbReference type="EMBL" id="MBW0542367.1"/>
    </source>
</evidence>
<evidence type="ECO:0000259" key="2">
    <source>
        <dbReference type="Pfam" id="PF13976"/>
    </source>
</evidence>
<evidence type="ECO:0000256" key="1">
    <source>
        <dbReference type="SAM" id="MobiDB-lite"/>
    </source>
</evidence>